<evidence type="ECO:0000313" key="1">
    <source>
        <dbReference type="EMBL" id="ABU23972.1"/>
    </source>
</evidence>
<gene>
    <name evidence="1" type="ordered locus">PMN2A_2043</name>
</gene>
<keyword evidence="2" id="KW-1185">Reference proteome</keyword>
<reference evidence="1 2" key="1">
    <citation type="journal article" date="2007" name="PLoS Genet.">
        <title>Patterns and implications of gene gain and loss in the evolution of Prochlorococcus.</title>
        <authorList>
            <person name="Kettler G.C."/>
            <person name="Martiny A.C."/>
            <person name="Huang K."/>
            <person name="Zucker J."/>
            <person name="Coleman M.L."/>
            <person name="Rodrigue S."/>
            <person name="Chen F."/>
            <person name="Lapidus A."/>
            <person name="Ferriera S."/>
            <person name="Johnson J."/>
            <person name="Steglich C."/>
            <person name="Church G.M."/>
            <person name="Richardson P."/>
            <person name="Chisholm S.W."/>
        </authorList>
    </citation>
    <scope>NUCLEOTIDE SEQUENCE [LARGE SCALE GENOMIC DNA]</scope>
    <source>
        <strain evidence="1 2">NATL2A</strain>
    </source>
</reference>
<protein>
    <submittedName>
        <fullName evidence="1">Uncharacterized protein</fullName>
    </submittedName>
</protein>
<dbReference type="STRING" id="59920.PMN2A_2043"/>
<accession>A7MDN4</accession>
<dbReference type="HOGENOM" id="CLU_3010724_0_0_3"/>
<dbReference type="Proteomes" id="UP000002535">
    <property type="component" value="Chromosome"/>
</dbReference>
<dbReference type="RefSeq" id="WP_011295067.1">
    <property type="nucleotide sequence ID" value="NC_007335.2"/>
</dbReference>
<dbReference type="EMBL" id="CP000095">
    <property type="protein sequence ID" value="ABU23972.1"/>
    <property type="molecule type" value="Genomic_DNA"/>
</dbReference>
<sequence length="56" mass="6501">MMQDFDKINPLNQKDRELLSDLKSTFDLGTQTIIGQDEDEIIDDLIDLMAEKTEEQ</sequence>
<organism evidence="1 2">
    <name type="scientific">Prochlorococcus marinus (strain NATL2A)</name>
    <dbReference type="NCBI Taxonomy" id="59920"/>
    <lineage>
        <taxon>Bacteria</taxon>
        <taxon>Bacillati</taxon>
        <taxon>Cyanobacteriota</taxon>
        <taxon>Cyanophyceae</taxon>
        <taxon>Synechococcales</taxon>
        <taxon>Prochlorococcaceae</taxon>
        <taxon>Prochlorococcus</taxon>
    </lineage>
</organism>
<dbReference type="AlphaFoldDB" id="A7MDN4"/>
<name>A7MDN4_PROMT</name>
<dbReference type="KEGG" id="pmn:PMN2A_2043"/>
<proteinExistence type="predicted"/>
<evidence type="ECO:0000313" key="2">
    <source>
        <dbReference type="Proteomes" id="UP000002535"/>
    </source>
</evidence>